<comment type="caution">
    <text evidence="1">The sequence shown here is derived from an EMBL/GenBank/DDBJ whole genome shotgun (WGS) entry which is preliminary data.</text>
</comment>
<dbReference type="SUPFAM" id="SSF55144">
    <property type="entry name" value="LigT-like"/>
    <property type="match status" value="1"/>
</dbReference>
<dbReference type="GO" id="GO:0016874">
    <property type="term" value="F:ligase activity"/>
    <property type="evidence" value="ECO:0007669"/>
    <property type="project" value="UniProtKB-KW"/>
</dbReference>
<dbReference type="OrthoDB" id="2082235at2"/>
<accession>A0A2S6IDI3</accession>
<name>A0A2S6IDI3_9ACTN</name>
<gene>
    <name evidence="1" type="ORF">CLV92_11530</name>
</gene>
<evidence type="ECO:0000313" key="2">
    <source>
        <dbReference type="Proteomes" id="UP000239485"/>
    </source>
</evidence>
<keyword evidence="2" id="KW-1185">Reference proteome</keyword>
<sequence length="182" mass="19585">MSSSADRGAARETGLVLTVPALAPLVDRWRLTTVPSAALGGPVHVTALYPWLPAPAYGEGLARLRDLARDLAPLTLAFERLGTFPSGVLHLHPEPEDDVRHLARTLQAAFPQCPPYGGQFPDPVPHLTVATAPPEALPDLEREVRNALAPHLPVIATVDHLTVMEQQDDGRWLQAHHIGLGS</sequence>
<dbReference type="Gene3D" id="3.90.1140.10">
    <property type="entry name" value="Cyclic phosphodiesterase"/>
    <property type="match status" value="1"/>
</dbReference>
<evidence type="ECO:0000313" key="1">
    <source>
        <dbReference type="EMBL" id="PPK92284.1"/>
    </source>
</evidence>
<dbReference type="InterPro" id="IPR009097">
    <property type="entry name" value="Cyclic_Pdiesterase"/>
</dbReference>
<dbReference type="Pfam" id="PF13563">
    <property type="entry name" value="2_5_RNA_ligase2"/>
    <property type="match status" value="1"/>
</dbReference>
<dbReference type="Proteomes" id="UP000239485">
    <property type="component" value="Unassembled WGS sequence"/>
</dbReference>
<organism evidence="1 2">
    <name type="scientific">Kineococcus xinjiangensis</name>
    <dbReference type="NCBI Taxonomy" id="512762"/>
    <lineage>
        <taxon>Bacteria</taxon>
        <taxon>Bacillati</taxon>
        <taxon>Actinomycetota</taxon>
        <taxon>Actinomycetes</taxon>
        <taxon>Kineosporiales</taxon>
        <taxon>Kineosporiaceae</taxon>
        <taxon>Kineococcus</taxon>
    </lineage>
</organism>
<reference evidence="1 2" key="1">
    <citation type="submission" date="2018-02" db="EMBL/GenBank/DDBJ databases">
        <title>Genomic Encyclopedia of Archaeal and Bacterial Type Strains, Phase II (KMG-II): from individual species to whole genera.</title>
        <authorList>
            <person name="Goeker M."/>
        </authorList>
    </citation>
    <scope>NUCLEOTIDE SEQUENCE [LARGE SCALE GENOMIC DNA]</scope>
    <source>
        <strain evidence="1 2">DSM 22857</strain>
    </source>
</reference>
<protein>
    <submittedName>
        <fullName evidence="1">2'-5' RNA ligase superfamily protein</fullName>
    </submittedName>
</protein>
<proteinExistence type="predicted"/>
<dbReference type="EMBL" id="PTJD01000015">
    <property type="protein sequence ID" value="PPK92284.1"/>
    <property type="molecule type" value="Genomic_DNA"/>
</dbReference>
<keyword evidence="1" id="KW-0436">Ligase</keyword>
<dbReference type="AlphaFoldDB" id="A0A2S6IDI3"/>
<dbReference type="RefSeq" id="WP_104434859.1">
    <property type="nucleotide sequence ID" value="NZ_PTJD01000015.1"/>
</dbReference>